<evidence type="ECO:0000256" key="8">
    <source>
        <dbReference type="SAM" id="MobiDB-lite"/>
    </source>
</evidence>
<feature type="compositionally biased region" description="Low complexity" evidence="8">
    <location>
        <begin position="692"/>
        <end position="704"/>
    </location>
</feature>
<dbReference type="Gene3D" id="4.10.240.10">
    <property type="entry name" value="Zn(2)-C6 fungal-type DNA-binding domain"/>
    <property type="match status" value="1"/>
</dbReference>
<evidence type="ECO:0000256" key="3">
    <source>
        <dbReference type="ARBA" id="ARBA00022833"/>
    </source>
</evidence>
<dbReference type="OrthoDB" id="39175at2759"/>
<accession>A0A9N8YZV3</accession>
<proteinExistence type="predicted"/>
<keyword evidence="2" id="KW-0479">Metal-binding</keyword>
<keyword evidence="11" id="KW-1185">Reference proteome</keyword>
<comment type="subcellular location">
    <subcellularLocation>
        <location evidence="1">Nucleus</location>
    </subcellularLocation>
</comment>
<dbReference type="SUPFAM" id="SSF57701">
    <property type="entry name" value="Zn2/Cys6 DNA-binding domain"/>
    <property type="match status" value="1"/>
</dbReference>
<sequence length="824" mass="91340">MSGEESSNAKRRRVARACDTCRRKKVRCDGVQAGSDPPSCTNCKAYGYECAFIDAPKKRGPPKGYIEALETRLQRMESILGGLVQSGELPEGAISPNLEWINVNETNFNGGETVVGKSGQESRGTRKSYEGGSKSSSSSGLSSAHRTDGYSRHKKTSAGYRSRSNSEDSDQSLSDNSNQEYGSNYDLNDSMGQLAIDETGQTRYLGNSSGIFLLKITNRVANGQIITVPRGDCHNKGSSKSAVFELPPRELCDQMLDTYFTRVHPYMPFLDPVELREKYENLSNNSSILMLLYAIFAISSRFIDQPAVRKNPDDPTTTGDGFFERAKELLKDEFDDAQLSTLQALLLMAAYQQGAKNSRTWIYTGLAIRIAQDMGLHRDSAKWSLDETQTEVRKRVWWSCYMSDRFISAGLGRPMNINESDCDVPFPTPGALPTDEPGSVDAWVRTIKLTQILGRVLSHIYGIKSKHTTHAAMDSVLATLDAELNKWRDDLPPELQYDPSITVGDPMNQRRGVMHLMFYTIQILLHRPHIRGPKSKAPPSSIPSLTICTMAANNITHIAYRAMKEGKLRLAWNFTLYFFFTASVMHVINALSGDDRFREVAKHGLRMSLKCLEHLKPYWFGSEKCILVIRDLLRVRNINLDGFNPNGTEHINKSKEDGEDPFKVDGNVVMCMRNDLGDGRSIPNSNHKVTFAPSSPSSSNISASTTQQQRSPSIPYENSPSPASSSSSTANTFIPVGSEFLNQENAFFPPNADAFATTDVSSLIFDDEDPLGNGNPFWSVPTNIDWNVWTEYVSGMHGLRATVSESNGILGRGVNTTGRMPHGL</sequence>
<feature type="compositionally biased region" description="Low complexity" evidence="8">
    <location>
        <begin position="171"/>
        <end position="180"/>
    </location>
</feature>
<feature type="domain" description="Zn(2)-C6 fungal-type" evidence="9">
    <location>
        <begin position="17"/>
        <end position="52"/>
    </location>
</feature>
<keyword evidence="6" id="KW-0804">Transcription</keyword>
<dbReference type="InterPro" id="IPR007219">
    <property type="entry name" value="XnlR_reg_dom"/>
</dbReference>
<evidence type="ECO:0000256" key="7">
    <source>
        <dbReference type="ARBA" id="ARBA00023242"/>
    </source>
</evidence>
<dbReference type="CDD" id="cd12148">
    <property type="entry name" value="fungal_TF_MHR"/>
    <property type="match status" value="1"/>
</dbReference>
<name>A0A9N8YZV3_9GLOM</name>
<dbReference type="EMBL" id="CAJVPL010000183">
    <property type="protein sequence ID" value="CAG8461387.1"/>
    <property type="molecule type" value="Genomic_DNA"/>
</dbReference>
<dbReference type="SMART" id="SM00066">
    <property type="entry name" value="GAL4"/>
    <property type="match status" value="1"/>
</dbReference>
<dbReference type="GO" id="GO:0000981">
    <property type="term" value="F:DNA-binding transcription factor activity, RNA polymerase II-specific"/>
    <property type="evidence" value="ECO:0007669"/>
    <property type="project" value="InterPro"/>
</dbReference>
<evidence type="ECO:0000256" key="6">
    <source>
        <dbReference type="ARBA" id="ARBA00023163"/>
    </source>
</evidence>
<dbReference type="GO" id="GO:0006351">
    <property type="term" value="P:DNA-templated transcription"/>
    <property type="evidence" value="ECO:0007669"/>
    <property type="project" value="InterPro"/>
</dbReference>
<evidence type="ECO:0000256" key="5">
    <source>
        <dbReference type="ARBA" id="ARBA00023125"/>
    </source>
</evidence>
<dbReference type="PANTHER" id="PTHR31313:SF78">
    <property type="entry name" value="TRANSCRIPTION FACTOR DOMAIN-CONTAINING PROTEIN"/>
    <property type="match status" value="1"/>
</dbReference>
<dbReference type="InterPro" id="IPR001138">
    <property type="entry name" value="Zn2Cys6_DnaBD"/>
</dbReference>
<dbReference type="GO" id="GO:0003677">
    <property type="term" value="F:DNA binding"/>
    <property type="evidence" value="ECO:0007669"/>
    <property type="project" value="UniProtKB-KW"/>
</dbReference>
<dbReference type="InterPro" id="IPR051615">
    <property type="entry name" value="Transcr_Regulatory_Elem"/>
</dbReference>
<dbReference type="PROSITE" id="PS50048">
    <property type="entry name" value="ZN2_CY6_FUNGAL_2"/>
    <property type="match status" value="1"/>
</dbReference>
<keyword evidence="5" id="KW-0238">DNA-binding</keyword>
<keyword evidence="3" id="KW-0862">Zinc</keyword>
<evidence type="ECO:0000313" key="11">
    <source>
        <dbReference type="Proteomes" id="UP000789831"/>
    </source>
</evidence>
<dbReference type="PROSITE" id="PS00463">
    <property type="entry name" value="ZN2_CY6_FUNGAL_1"/>
    <property type="match status" value="1"/>
</dbReference>
<feature type="compositionally biased region" description="Low complexity" evidence="8">
    <location>
        <begin position="718"/>
        <end position="730"/>
    </location>
</feature>
<dbReference type="SMART" id="SM00906">
    <property type="entry name" value="Fungal_trans"/>
    <property type="match status" value="1"/>
</dbReference>
<evidence type="ECO:0000256" key="4">
    <source>
        <dbReference type="ARBA" id="ARBA00023015"/>
    </source>
</evidence>
<gene>
    <name evidence="10" type="ORF">AGERDE_LOCUS2271</name>
</gene>
<dbReference type="Pfam" id="PF04082">
    <property type="entry name" value="Fungal_trans"/>
    <property type="match status" value="1"/>
</dbReference>
<evidence type="ECO:0000313" key="10">
    <source>
        <dbReference type="EMBL" id="CAG8461387.1"/>
    </source>
</evidence>
<dbReference type="CDD" id="cd00067">
    <property type="entry name" value="GAL4"/>
    <property type="match status" value="1"/>
</dbReference>
<keyword evidence="7" id="KW-0539">Nucleus</keyword>
<dbReference type="AlphaFoldDB" id="A0A9N8YZV3"/>
<evidence type="ECO:0000259" key="9">
    <source>
        <dbReference type="PROSITE" id="PS50048"/>
    </source>
</evidence>
<dbReference type="PANTHER" id="PTHR31313">
    <property type="entry name" value="TY1 ENHANCER ACTIVATOR"/>
    <property type="match status" value="1"/>
</dbReference>
<dbReference type="InterPro" id="IPR036864">
    <property type="entry name" value="Zn2-C6_fun-type_DNA-bd_sf"/>
</dbReference>
<evidence type="ECO:0000256" key="2">
    <source>
        <dbReference type="ARBA" id="ARBA00022723"/>
    </source>
</evidence>
<evidence type="ECO:0000256" key="1">
    <source>
        <dbReference type="ARBA" id="ARBA00004123"/>
    </source>
</evidence>
<feature type="compositionally biased region" description="Low complexity" evidence="8">
    <location>
        <begin position="130"/>
        <end position="143"/>
    </location>
</feature>
<dbReference type="GO" id="GO:0005634">
    <property type="term" value="C:nucleus"/>
    <property type="evidence" value="ECO:0007669"/>
    <property type="project" value="UniProtKB-SubCell"/>
</dbReference>
<protein>
    <submittedName>
        <fullName evidence="10">10174_t:CDS:1</fullName>
    </submittedName>
</protein>
<keyword evidence="4" id="KW-0805">Transcription regulation</keyword>
<organism evidence="10 11">
    <name type="scientific">Ambispora gerdemannii</name>
    <dbReference type="NCBI Taxonomy" id="144530"/>
    <lineage>
        <taxon>Eukaryota</taxon>
        <taxon>Fungi</taxon>
        <taxon>Fungi incertae sedis</taxon>
        <taxon>Mucoromycota</taxon>
        <taxon>Glomeromycotina</taxon>
        <taxon>Glomeromycetes</taxon>
        <taxon>Archaeosporales</taxon>
        <taxon>Ambisporaceae</taxon>
        <taxon>Ambispora</taxon>
    </lineage>
</organism>
<dbReference type="Pfam" id="PF00172">
    <property type="entry name" value="Zn_clus"/>
    <property type="match status" value="1"/>
</dbReference>
<comment type="caution">
    <text evidence="10">The sequence shown here is derived from an EMBL/GenBank/DDBJ whole genome shotgun (WGS) entry which is preliminary data.</text>
</comment>
<feature type="region of interest" description="Disordered" evidence="8">
    <location>
        <begin position="678"/>
        <end position="730"/>
    </location>
</feature>
<feature type="region of interest" description="Disordered" evidence="8">
    <location>
        <begin position="109"/>
        <end position="186"/>
    </location>
</feature>
<dbReference type="GO" id="GO:0008270">
    <property type="term" value="F:zinc ion binding"/>
    <property type="evidence" value="ECO:0007669"/>
    <property type="project" value="InterPro"/>
</dbReference>
<reference evidence="10" key="1">
    <citation type="submission" date="2021-06" db="EMBL/GenBank/DDBJ databases">
        <authorList>
            <person name="Kallberg Y."/>
            <person name="Tangrot J."/>
            <person name="Rosling A."/>
        </authorList>
    </citation>
    <scope>NUCLEOTIDE SEQUENCE</scope>
    <source>
        <strain evidence="10">MT106</strain>
    </source>
</reference>
<dbReference type="Proteomes" id="UP000789831">
    <property type="component" value="Unassembled WGS sequence"/>
</dbReference>